<proteinExistence type="predicted"/>
<evidence type="ECO:0000313" key="2">
    <source>
        <dbReference type="Proteomes" id="UP000183567"/>
    </source>
</evidence>
<evidence type="ECO:0000313" key="1">
    <source>
        <dbReference type="EMBL" id="OJA21433.1"/>
    </source>
</evidence>
<sequence>MTANTTRSIRIDSVMGYAIVKDRKANLVQTRFKRTLRALTVYLRESHQHCILVKYCGYLIGEDRLLQRGLEMGIKSPETREHEIGTILMASRKARLTNTYRHFRQVETPKGKVFWCIARTARKEGPA</sequence>
<comment type="caution">
    <text evidence="1">The sequence shown here is derived from an EMBL/GenBank/DDBJ whole genome shotgun (WGS) entry which is preliminary data.</text>
</comment>
<reference evidence="1 2" key="1">
    <citation type="submission" date="2016-03" db="EMBL/GenBank/DDBJ databases">
        <title>Comparative genomics of the ectomycorrhizal sister species Rhizopogon vinicolor and Rhizopogon vesiculosus (Basidiomycota: Boletales) reveals a divergence of the mating type B locus.</title>
        <authorList>
            <person name="Mujic A.B."/>
            <person name="Kuo A."/>
            <person name="Tritt A."/>
            <person name="Lipzen A."/>
            <person name="Chen C."/>
            <person name="Johnson J."/>
            <person name="Sharma A."/>
            <person name="Barry K."/>
            <person name="Grigoriev I.V."/>
            <person name="Spatafora J.W."/>
        </authorList>
    </citation>
    <scope>NUCLEOTIDE SEQUENCE [LARGE SCALE GENOMIC DNA]</scope>
    <source>
        <strain evidence="1 2">AM-OR11-056</strain>
    </source>
</reference>
<protein>
    <submittedName>
        <fullName evidence="1">Uncharacterized protein</fullName>
    </submittedName>
</protein>
<gene>
    <name evidence="1" type="ORF">AZE42_10473</name>
</gene>
<organism evidence="1 2">
    <name type="scientific">Rhizopogon vesiculosus</name>
    <dbReference type="NCBI Taxonomy" id="180088"/>
    <lineage>
        <taxon>Eukaryota</taxon>
        <taxon>Fungi</taxon>
        <taxon>Dikarya</taxon>
        <taxon>Basidiomycota</taxon>
        <taxon>Agaricomycotina</taxon>
        <taxon>Agaricomycetes</taxon>
        <taxon>Agaricomycetidae</taxon>
        <taxon>Boletales</taxon>
        <taxon>Suillineae</taxon>
        <taxon>Rhizopogonaceae</taxon>
        <taxon>Rhizopogon</taxon>
    </lineage>
</organism>
<accession>A0A1J8R718</accession>
<name>A0A1J8R718_9AGAM</name>
<dbReference type="Proteomes" id="UP000183567">
    <property type="component" value="Unassembled WGS sequence"/>
</dbReference>
<dbReference type="EMBL" id="LVVM01000147">
    <property type="protein sequence ID" value="OJA21433.1"/>
    <property type="molecule type" value="Genomic_DNA"/>
</dbReference>
<dbReference type="OrthoDB" id="2602444at2759"/>
<keyword evidence="2" id="KW-1185">Reference proteome</keyword>
<dbReference type="AlphaFoldDB" id="A0A1J8R718"/>